<evidence type="ECO:0000313" key="8">
    <source>
        <dbReference type="EMBL" id="KAJ8878056.1"/>
    </source>
</evidence>
<dbReference type="Proteomes" id="UP001159363">
    <property type="component" value="Chromosome 7"/>
</dbReference>
<accession>A0ABQ9H175</accession>
<evidence type="ECO:0000256" key="6">
    <source>
        <dbReference type="ARBA" id="ARBA00022918"/>
    </source>
</evidence>
<evidence type="ECO:0000256" key="2">
    <source>
        <dbReference type="ARBA" id="ARBA00022695"/>
    </source>
</evidence>
<dbReference type="Pfam" id="PF17917">
    <property type="entry name" value="RT_RNaseH"/>
    <property type="match status" value="1"/>
</dbReference>
<gene>
    <name evidence="8" type="ORF">PR048_022519</name>
</gene>
<feature type="domain" description="Reverse transcriptase RNase H-like" evidence="7">
    <location>
        <begin position="680"/>
        <end position="782"/>
    </location>
</feature>
<keyword evidence="1" id="KW-0808">Transferase</keyword>
<proteinExistence type="predicted"/>
<evidence type="ECO:0000256" key="3">
    <source>
        <dbReference type="ARBA" id="ARBA00022722"/>
    </source>
</evidence>
<keyword evidence="5" id="KW-0378">Hydrolase</keyword>
<organism evidence="8 9">
    <name type="scientific">Dryococelus australis</name>
    <dbReference type="NCBI Taxonomy" id="614101"/>
    <lineage>
        <taxon>Eukaryota</taxon>
        <taxon>Metazoa</taxon>
        <taxon>Ecdysozoa</taxon>
        <taxon>Arthropoda</taxon>
        <taxon>Hexapoda</taxon>
        <taxon>Insecta</taxon>
        <taxon>Pterygota</taxon>
        <taxon>Neoptera</taxon>
        <taxon>Polyneoptera</taxon>
        <taxon>Phasmatodea</taxon>
        <taxon>Verophasmatodea</taxon>
        <taxon>Anareolatae</taxon>
        <taxon>Phasmatidae</taxon>
        <taxon>Eurycanthinae</taxon>
        <taxon>Dryococelus</taxon>
    </lineage>
</organism>
<evidence type="ECO:0000256" key="5">
    <source>
        <dbReference type="ARBA" id="ARBA00022801"/>
    </source>
</evidence>
<evidence type="ECO:0000313" key="9">
    <source>
        <dbReference type="Proteomes" id="UP001159363"/>
    </source>
</evidence>
<keyword evidence="2" id="KW-0548">Nucleotidyltransferase</keyword>
<evidence type="ECO:0000256" key="4">
    <source>
        <dbReference type="ARBA" id="ARBA00022759"/>
    </source>
</evidence>
<protein>
    <recommendedName>
        <fullName evidence="7">Reverse transcriptase RNase H-like domain-containing protein</fullName>
    </recommendedName>
</protein>
<evidence type="ECO:0000256" key="1">
    <source>
        <dbReference type="ARBA" id="ARBA00022679"/>
    </source>
</evidence>
<keyword evidence="6" id="KW-0695">RNA-directed DNA polymerase</keyword>
<evidence type="ECO:0000259" key="7">
    <source>
        <dbReference type="Pfam" id="PF17917"/>
    </source>
</evidence>
<sequence>MFNLLLLETSRIAAVSSVSIGIARTFCEFICQLRGHMLAASMELSDIRLDMQGRCQLRGHMLAASLGLSDIRLGMQVRCQLRGHMLAASLGLSDIRLDMQGRCQLRGHMLAASLGLGENGNDRVGTYCYVLQLAPTQLLRAVIGDPPRSPLFLERCSRGYLIPFWKSRGCRQRRDLLASQTSSRLLEFPIRLATKQECSGETGWRPGHPRRNTRVRKDSGAIDFFSHDVDNAIDFFGWVTYSSASIDDFRHDVDNAIDFFRHGADSTIDFFGWVTYSSASIDDFRHDVDNAIYFCYSGICIVRGQGNMDKLWPPGRRHYMMAPGSGVPSSQTLGVNADNLTNIVPSACLGHKHITQCVRTTANAERQARAALSSTVAALPTCDGATPTVVWELRHMLAQAYQRSLAHPDRESIDVIHGGPYHRTLGLFDSSSMLYYAADWLLGTNGQRSDEGTKHHHRYHVNTSIYDHAIPGENLLRIVADTGWAAKACQASSRDTQVRQAEFGELGKQEVAGRRKPAAKREYISMCRGYAELSRLLPRLHDKVGLPANNKVCGYYYLVPLRVCASLGNSLESSAHPRHMLIYSRLAAGFLLPATSCLPSSPNSACLTWVSLELAWHAFAAQPVSATIQYSERGVPPEMMCSIRVPPGSRCRTGIVDMPGTTFGEQTMMNGVDQALSRYDPSRHLYIQVDTSEKGLGVVIFQLSEDNEQRIVDFGSAMFGPVEQWYNVNECGCLAEVWSLKKFRALLEYKCITLQTDNRCLLWLHIMKEGRSKLTCCALLMQP</sequence>
<comment type="caution">
    <text evidence="8">The sequence shown here is derived from an EMBL/GenBank/DDBJ whole genome shotgun (WGS) entry which is preliminary data.</text>
</comment>
<reference evidence="8 9" key="1">
    <citation type="submission" date="2023-02" db="EMBL/GenBank/DDBJ databases">
        <title>LHISI_Scaffold_Assembly.</title>
        <authorList>
            <person name="Stuart O.P."/>
            <person name="Cleave R."/>
            <person name="Magrath M.J.L."/>
            <person name="Mikheyev A.S."/>
        </authorList>
    </citation>
    <scope>NUCLEOTIDE SEQUENCE [LARGE SCALE GENOMIC DNA]</scope>
    <source>
        <strain evidence="8">Daus_M_001</strain>
        <tissue evidence="8">Leg muscle</tissue>
    </source>
</reference>
<dbReference type="EMBL" id="JARBHB010000008">
    <property type="protein sequence ID" value="KAJ8878056.1"/>
    <property type="molecule type" value="Genomic_DNA"/>
</dbReference>
<keyword evidence="9" id="KW-1185">Reference proteome</keyword>
<dbReference type="InterPro" id="IPR041373">
    <property type="entry name" value="RT_RNaseH"/>
</dbReference>
<name>A0ABQ9H175_9NEOP</name>
<keyword evidence="4" id="KW-0255">Endonuclease</keyword>
<dbReference type="InterPro" id="IPR043502">
    <property type="entry name" value="DNA/RNA_pol_sf"/>
</dbReference>
<keyword evidence="3" id="KW-0540">Nuclease</keyword>
<dbReference type="SUPFAM" id="SSF56672">
    <property type="entry name" value="DNA/RNA polymerases"/>
    <property type="match status" value="1"/>
</dbReference>